<evidence type="ECO:0000313" key="7">
    <source>
        <dbReference type="EMBL" id="PZO88624.1"/>
    </source>
</evidence>
<sequence length="100" mass="11491">MAERQERAERNDSRGGEGAAGGKKTFFRRRKTCPFSGPKAPAIDWKDVRLLGRFVSERGKMMPSRITAVSQKKQRELAQAIKRSRYMALMPYVRNESESR</sequence>
<accession>A0A2W5A223</accession>
<dbReference type="PANTHER" id="PTHR13479">
    <property type="entry name" value="30S RIBOSOMAL PROTEIN S18"/>
    <property type="match status" value="1"/>
</dbReference>
<dbReference type="InterPro" id="IPR001648">
    <property type="entry name" value="Ribosomal_bS18"/>
</dbReference>
<dbReference type="GO" id="GO:0006412">
    <property type="term" value="P:translation"/>
    <property type="evidence" value="ECO:0007669"/>
    <property type="project" value="UniProtKB-UniRule"/>
</dbReference>
<evidence type="ECO:0000256" key="6">
    <source>
        <dbReference type="SAM" id="MobiDB-lite"/>
    </source>
</evidence>
<dbReference type="Pfam" id="PF01084">
    <property type="entry name" value="Ribosomal_S18"/>
    <property type="match status" value="1"/>
</dbReference>
<dbReference type="NCBIfam" id="TIGR00165">
    <property type="entry name" value="S18"/>
    <property type="match status" value="1"/>
</dbReference>
<dbReference type="GO" id="GO:0022627">
    <property type="term" value="C:cytosolic small ribosomal subunit"/>
    <property type="evidence" value="ECO:0007669"/>
    <property type="project" value="TreeGrafter"/>
</dbReference>
<feature type="region of interest" description="Disordered" evidence="6">
    <location>
        <begin position="1"/>
        <end position="33"/>
    </location>
</feature>
<keyword evidence="3 4" id="KW-0687">Ribonucleoprotein</keyword>
<organism evidence="7 8">
    <name type="scientific">Micavibrio aeruginosavorus</name>
    <dbReference type="NCBI Taxonomy" id="349221"/>
    <lineage>
        <taxon>Bacteria</taxon>
        <taxon>Pseudomonadati</taxon>
        <taxon>Bdellovibrionota</taxon>
        <taxon>Bdellovibrionia</taxon>
        <taxon>Bdellovibrionales</taxon>
        <taxon>Pseudobdellovibrionaceae</taxon>
        <taxon>Micavibrio</taxon>
    </lineage>
</organism>
<dbReference type="AlphaFoldDB" id="A0A2W5A223"/>
<dbReference type="GO" id="GO:0070181">
    <property type="term" value="F:small ribosomal subunit rRNA binding"/>
    <property type="evidence" value="ECO:0007669"/>
    <property type="project" value="TreeGrafter"/>
</dbReference>
<reference evidence="7 8" key="1">
    <citation type="submission" date="2017-08" db="EMBL/GenBank/DDBJ databases">
        <title>Infants hospitalized years apart are colonized by the same room-sourced microbial strains.</title>
        <authorList>
            <person name="Brooks B."/>
            <person name="Olm M.R."/>
            <person name="Firek B.A."/>
            <person name="Baker R."/>
            <person name="Thomas B.C."/>
            <person name="Morowitz M.J."/>
            <person name="Banfield J.F."/>
        </authorList>
    </citation>
    <scope>NUCLEOTIDE SEQUENCE [LARGE SCALE GENOMIC DNA]</scope>
    <source>
        <strain evidence="7">S2_018_000_R2_104</strain>
    </source>
</reference>
<evidence type="ECO:0000256" key="4">
    <source>
        <dbReference type="HAMAP-Rule" id="MF_00270"/>
    </source>
</evidence>
<evidence type="ECO:0000313" key="8">
    <source>
        <dbReference type="Proteomes" id="UP000249557"/>
    </source>
</evidence>
<gene>
    <name evidence="4 7" type="primary">rpsR</name>
    <name evidence="7" type="ORF">DI626_01345</name>
</gene>
<comment type="similarity">
    <text evidence="1 4 5">Belongs to the bacterial ribosomal protein bS18 family.</text>
</comment>
<keyword evidence="4" id="KW-0694">RNA-binding</keyword>
<dbReference type="Gene3D" id="4.10.640.10">
    <property type="entry name" value="Ribosomal protein S18"/>
    <property type="match status" value="1"/>
</dbReference>
<comment type="function">
    <text evidence="4">Binds as a heterodimer with protein bS6 to the central domain of the 16S rRNA, where it helps stabilize the platform of the 30S subunit.</text>
</comment>
<evidence type="ECO:0000256" key="3">
    <source>
        <dbReference type="ARBA" id="ARBA00023274"/>
    </source>
</evidence>
<dbReference type="PRINTS" id="PR00974">
    <property type="entry name" value="RIBOSOMALS18"/>
</dbReference>
<feature type="compositionally biased region" description="Basic and acidic residues" evidence="6">
    <location>
        <begin position="1"/>
        <end position="15"/>
    </location>
</feature>
<evidence type="ECO:0000256" key="1">
    <source>
        <dbReference type="ARBA" id="ARBA00005589"/>
    </source>
</evidence>
<keyword evidence="4" id="KW-0699">rRNA-binding</keyword>
<protein>
    <recommendedName>
        <fullName evidence="4">Small ribosomal subunit protein bS18</fullName>
    </recommendedName>
</protein>
<dbReference type="HAMAP" id="MF_00270">
    <property type="entry name" value="Ribosomal_bS18"/>
    <property type="match status" value="1"/>
</dbReference>
<dbReference type="Proteomes" id="UP000249557">
    <property type="component" value="Unassembled WGS sequence"/>
</dbReference>
<comment type="caution">
    <text evidence="7">The sequence shown here is derived from an EMBL/GenBank/DDBJ whole genome shotgun (WGS) entry which is preliminary data.</text>
</comment>
<keyword evidence="2 4" id="KW-0689">Ribosomal protein</keyword>
<comment type="subunit">
    <text evidence="4">Part of the 30S ribosomal subunit. Forms a tight heterodimer with protein bS6.</text>
</comment>
<evidence type="ECO:0000256" key="5">
    <source>
        <dbReference type="RuleBase" id="RU003910"/>
    </source>
</evidence>
<dbReference type="GO" id="GO:0003735">
    <property type="term" value="F:structural constituent of ribosome"/>
    <property type="evidence" value="ECO:0007669"/>
    <property type="project" value="InterPro"/>
</dbReference>
<dbReference type="PANTHER" id="PTHR13479:SF40">
    <property type="entry name" value="SMALL RIBOSOMAL SUBUNIT PROTEIN BS18M"/>
    <property type="match status" value="1"/>
</dbReference>
<dbReference type="SUPFAM" id="SSF46911">
    <property type="entry name" value="Ribosomal protein S18"/>
    <property type="match status" value="1"/>
</dbReference>
<name>A0A2W5A223_9BACT</name>
<evidence type="ECO:0000256" key="2">
    <source>
        <dbReference type="ARBA" id="ARBA00022980"/>
    </source>
</evidence>
<proteinExistence type="inferred from homology"/>
<dbReference type="InterPro" id="IPR036870">
    <property type="entry name" value="Ribosomal_bS18_sf"/>
</dbReference>
<dbReference type="EMBL" id="QFNK01000012">
    <property type="protein sequence ID" value="PZO88624.1"/>
    <property type="molecule type" value="Genomic_DNA"/>
</dbReference>